<gene>
    <name evidence="2" type="ORF">PR003_g12013</name>
</gene>
<feature type="compositionally biased region" description="Low complexity" evidence="1">
    <location>
        <begin position="36"/>
        <end position="51"/>
    </location>
</feature>
<keyword evidence="3" id="KW-1185">Reference proteome</keyword>
<feature type="compositionally biased region" description="Polar residues" evidence="1">
    <location>
        <begin position="226"/>
        <end position="244"/>
    </location>
</feature>
<evidence type="ECO:0000313" key="3">
    <source>
        <dbReference type="Proteomes" id="UP000434957"/>
    </source>
</evidence>
<reference evidence="2 3" key="1">
    <citation type="submission" date="2018-08" db="EMBL/GenBank/DDBJ databases">
        <title>Genomic investigation of the strawberry pathogen Phytophthora fragariae indicates pathogenicity is determined by transcriptional variation in three key races.</title>
        <authorList>
            <person name="Adams T.M."/>
            <person name="Armitage A.D."/>
            <person name="Sobczyk M.K."/>
            <person name="Bates H.J."/>
            <person name="Dunwell J.M."/>
            <person name="Nellist C.F."/>
            <person name="Harrison R.J."/>
        </authorList>
    </citation>
    <scope>NUCLEOTIDE SEQUENCE [LARGE SCALE GENOMIC DNA]</scope>
    <source>
        <strain evidence="2 3">SCRP333</strain>
    </source>
</reference>
<evidence type="ECO:0000313" key="2">
    <source>
        <dbReference type="EMBL" id="KAE9337411.1"/>
    </source>
</evidence>
<evidence type="ECO:0008006" key="4">
    <source>
        <dbReference type="Google" id="ProtNLM"/>
    </source>
</evidence>
<organism evidence="2 3">
    <name type="scientific">Phytophthora rubi</name>
    <dbReference type="NCBI Taxonomy" id="129364"/>
    <lineage>
        <taxon>Eukaryota</taxon>
        <taxon>Sar</taxon>
        <taxon>Stramenopiles</taxon>
        <taxon>Oomycota</taxon>
        <taxon>Peronosporomycetes</taxon>
        <taxon>Peronosporales</taxon>
        <taxon>Peronosporaceae</taxon>
        <taxon>Phytophthora</taxon>
    </lineage>
</organism>
<protein>
    <recommendedName>
        <fullName evidence="4">Chromo domain-containing protein</fullName>
    </recommendedName>
</protein>
<dbReference type="AlphaFoldDB" id="A0A6A4F9J3"/>
<proteinExistence type="predicted"/>
<feature type="compositionally biased region" description="Polar residues" evidence="1">
    <location>
        <begin position="63"/>
        <end position="77"/>
    </location>
</feature>
<dbReference type="Proteomes" id="UP000434957">
    <property type="component" value="Unassembled WGS sequence"/>
</dbReference>
<dbReference type="CDD" id="cd00024">
    <property type="entry name" value="CD_CSD"/>
    <property type="match status" value="1"/>
</dbReference>
<feature type="region of interest" description="Disordered" evidence="1">
    <location>
        <begin position="15"/>
        <end position="135"/>
    </location>
</feature>
<sequence>MRLHPTFYVGRLKPYVPATIPSSEAESPRPARNRSRPAADADAQSARALAPGARASPSVVPRTRQTPSDGASPSSRATPAPIESQQPLPPQHARAQTQQGSEPPSRRPSPGQSPAPSAGITEALGAPRRRSARSQVVLQQLRYQRDGSPPLVDASGARRYVVERWVDHDTRAHREEDPRSLLGEDPREETWEPRSRLLEDAPDLVSDYEASLALASARDCDASAQDPASRTTARASPLSRVTTTPATTSCNFEIPASPVVAPEPATFIFAQRPVHHLVLPLLACRPRTILAPGATFDQVHVAQAPLALCHLAHARWYADGLACRRHGDLQNEHAAPPLRVLVVQLAASITFPLATALIEGECNFERGGDVTGWLRLRK</sequence>
<feature type="region of interest" description="Disordered" evidence="1">
    <location>
        <begin position="219"/>
        <end position="244"/>
    </location>
</feature>
<name>A0A6A4F9J3_9STRA</name>
<evidence type="ECO:0000256" key="1">
    <source>
        <dbReference type="SAM" id="MobiDB-lite"/>
    </source>
</evidence>
<comment type="caution">
    <text evidence="2">The sequence shown here is derived from an EMBL/GenBank/DDBJ whole genome shotgun (WGS) entry which is preliminary data.</text>
</comment>
<feature type="compositionally biased region" description="Low complexity" evidence="1">
    <location>
        <begin position="98"/>
        <end position="119"/>
    </location>
</feature>
<feature type="region of interest" description="Disordered" evidence="1">
    <location>
        <begin position="173"/>
        <end position="195"/>
    </location>
</feature>
<dbReference type="EMBL" id="QXFT01000708">
    <property type="protein sequence ID" value="KAE9337411.1"/>
    <property type="molecule type" value="Genomic_DNA"/>
</dbReference>
<accession>A0A6A4F9J3</accession>